<comment type="caution">
    <text evidence="1">The sequence shown here is derived from an EMBL/GenBank/DDBJ whole genome shotgun (WGS) entry which is preliminary data.</text>
</comment>
<name>A0A1E2UTD9_9GAMM</name>
<dbReference type="Proteomes" id="UP000094849">
    <property type="component" value="Unassembled WGS sequence"/>
</dbReference>
<evidence type="ECO:0000313" key="2">
    <source>
        <dbReference type="Proteomes" id="UP000094849"/>
    </source>
</evidence>
<proteinExistence type="predicted"/>
<organism evidence="1 2">
    <name type="scientific">Candidatus Thiodiazotropha endoloripes</name>
    <dbReference type="NCBI Taxonomy" id="1818881"/>
    <lineage>
        <taxon>Bacteria</taxon>
        <taxon>Pseudomonadati</taxon>
        <taxon>Pseudomonadota</taxon>
        <taxon>Gammaproteobacteria</taxon>
        <taxon>Chromatiales</taxon>
        <taxon>Sedimenticolaceae</taxon>
        <taxon>Candidatus Thiodiazotropha</taxon>
    </lineage>
</organism>
<keyword evidence="2" id="KW-1185">Reference proteome</keyword>
<dbReference type="AlphaFoldDB" id="A0A1E2UTD9"/>
<dbReference type="EMBL" id="LVJZ01000003">
    <property type="protein sequence ID" value="ODB97941.1"/>
    <property type="molecule type" value="Genomic_DNA"/>
</dbReference>
<gene>
    <name evidence="1" type="ORF">A3196_14940</name>
</gene>
<evidence type="ECO:0000313" key="1">
    <source>
        <dbReference type="EMBL" id="ODB97941.1"/>
    </source>
</evidence>
<protein>
    <submittedName>
        <fullName evidence="1">Uncharacterized protein</fullName>
    </submittedName>
</protein>
<reference evidence="1 2" key="1">
    <citation type="submission" date="2016-03" db="EMBL/GenBank/DDBJ databases">
        <title>Chemosynthetic sulphur-oxidizing symbionts of marine invertebrate animals are capable of nitrogen fixation.</title>
        <authorList>
            <person name="Petersen J.M."/>
            <person name="Kemper A."/>
            <person name="Gruber-Vodicka H."/>
            <person name="Cardini U."/>
            <person name="Geest Mvander."/>
            <person name="Kleiner M."/>
            <person name="Bulgheresi S."/>
            <person name="Fussmann M."/>
            <person name="Herbold C."/>
            <person name="Seah B.K.B."/>
            <person name="Antony C.Paul."/>
            <person name="Liu D."/>
            <person name="Belitz A."/>
            <person name="Weber M."/>
        </authorList>
    </citation>
    <scope>NUCLEOTIDE SEQUENCE [LARGE SCALE GENOMIC DNA]</scope>
    <source>
        <strain evidence="1">G_D</strain>
    </source>
</reference>
<accession>A0A1E2UTD9</accession>
<sequence>MVYLRPHPYSNLIVTIQEAALFCGHLNGYSPAFGVSKGEKFHSPLWSALKIALFRADLNSYI</sequence>